<gene>
    <name evidence="1" type="ORF">PLAM_3752</name>
</gene>
<dbReference type="EMBL" id="LO018304">
    <property type="protein sequence ID" value="CUM61718.1"/>
    <property type="molecule type" value="Genomic_DNA"/>
</dbReference>
<name>A0A1J1JJN1_PLAAG</name>
<reference evidence="1" key="1">
    <citation type="submission" date="2015-09" db="EMBL/GenBank/DDBJ databases">
        <authorList>
            <person name="Jackson K.R."/>
            <person name="Lunt B.L."/>
            <person name="Fisher J.N.B."/>
            <person name="Gardner A.V."/>
            <person name="Bailey M.E."/>
            <person name="Deus L.M."/>
            <person name="Earl A.S."/>
            <person name="Gibby P.D."/>
            <person name="Hartmann K.A."/>
            <person name="Liu J.E."/>
            <person name="Manci A.M."/>
            <person name="Nielsen D.A."/>
            <person name="Solomon M.B."/>
            <person name="Breakwell D.P."/>
            <person name="Burnett S.H."/>
            <person name="Grose J.H."/>
        </authorList>
    </citation>
    <scope>NUCLEOTIDE SEQUENCE</scope>
    <source>
        <strain evidence="1">7805</strain>
    </source>
</reference>
<accession>A0A1J1JJN1</accession>
<organism evidence="1">
    <name type="scientific">Planktothrix agardhii</name>
    <name type="common">Oscillatoria agardhii</name>
    <dbReference type="NCBI Taxonomy" id="1160"/>
    <lineage>
        <taxon>Bacteria</taxon>
        <taxon>Bacillati</taxon>
        <taxon>Cyanobacteriota</taxon>
        <taxon>Cyanophyceae</taxon>
        <taxon>Oscillatoriophycideae</taxon>
        <taxon>Oscillatoriales</taxon>
        <taxon>Microcoleaceae</taxon>
        <taxon>Planktothrix</taxon>
    </lineage>
</organism>
<proteinExistence type="predicted"/>
<protein>
    <submittedName>
        <fullName evidence="1">Uncharacterized protein</fullName>
    </submittedName>
</protein>
<evidence type="ECO:0000313" key="1">
    <source>
        <dbReference type="EMBL" id="CUM61718.1"/>
    </source>
</evidence>
<dbReference type="AlphaFoldDB" id="A0A1J1JJN1"/>
<dbReference type="RefSeq" id="WP_235752240.1">
    <property type="nucleotide sequence ID" value="NZ_JBIIEP010000032.1"/>
</dbReference>
<sequence>MNTQYQPQLLSKPEHIRVYAEHYLNSPEDKISAETQRDLQTFVSQRYHKIKRFGIQELRVSGQPYANADELFQDFEQNHRIRVSTEFNQPVVLDKERNLQYRFLHDFDHCFLRSAFDWMGENQTCYHLCSLTSNPLLRRIIRSEIVYQAAAYFYLGDFPDTQKLVLSDPRF</sequence>